<dbReference type="OrthoDB" id="329253at2"/>
<feature type="transmembrane region" description="Helical" evidence="1">
    <location>
        <begin position="41"/>
        <end position="60"/>
    </location>
</feature>
<sequence length="126" mass="14536">MENQDKHKLEEEISRRLDSSDWSVQMSESILRKKKTNRLRWMAIASTCSLAIGLLAFVSIQTRSEESEVTQTELRLLVEEQIEGTFVDAESGMKNTGYSEDQMLEDQVSSPLFDVDELIETSFQRR</sequence>
<accession>A0A2M9ZKY1</accession>
<evidence type="ECO:0000313" key="2">
    <source>
        <dbReference type="EMBL" id="PJZ69951.1"/>
    </source>
</evidence>
<keyword evidence="1" id="KW-1133">Transmembrane helix</keyword>
<comment type="caution">
    <text evidence="3">The sequence shown here is derived from an EMBL/GenBank/DDBJ whole genome shotgun (WGS) entry which is preliminary data.</text>
</comment>
<proteinExistence type="predicted"/>
<protein>
    <submittedName>
        <fullName evidence="3">Uncharacterized protein</fullName>
    </submittedName>
</protein>
<keyword evidence="4" id="KW-1185">Reference proteome</keyword>
<dbReference type="EMBL" id="NPDZ01000008">
    <property type="protein sequence ID" value="PJZ72641.1"/>
    <property type="molecule type" value="Genomic_DNA"/>
</dbReference>
<name>A0A2M9ZKY1_9LEPT</name>
<gene>
    <name evidence="2" type="ORF">CH360_08595</name>
    <name evidence="3" type="ORF">CH373_13090</name>
</gene>
<dbReference type="AlphaFoldDB" id="A0A2M9ZKY1"/>
<reference evidence="4 5" key="1">
    <citation type="submission" date="2017-07" db="EMBL/GenBank/DDBJ databases">
        <title>Leptospira spp. isolated from tropical soils.</title>
        <authorList>
            <person name="Thibeaux R."/>
            <person name="Iraola G."/>
            <person name="Ferres I."/>
            <person name="Bierque E."/>
            <person name="Girault D."/>
            <person name="Soupe-Gilbert M.-E."/>
            <person name="Picardeau M."/>
            <person name="Goarant C."/>
        </authorList>
    </citation>
    <scope>NUCLEOTIDE SEQUENCE [LARGE SCALE GENOMIC DNA]</scope>
    <source>
        <strain evidence="3 5">FH1-B-B1</strain>
        <strain evidence="2 4">FH1-B-C1</strain>
    </source>
</reference>
<evidence type="ECO:0000313" key="4">
    <source>
        <dbReference type="Proteomes" id="UP000231962"/>
    </source>
</evidence>
<evidence type="ECO:0000256" key="1">
    <source>
        <dbReference type="SAM" id="Phobius"/>
    </source>
</evidence>
<dbReference type="Proteomes" id="UP000231990">
    <property type="component" value="Unassembled WGS sequence"/>
</dbReference>
<dbReference type="RefSeq" id="WP_100713618.1">
    <property type="nucleotide sequence ID" value="NZ_NPDY01000006.1"/>
</dbReference>
<evidence type="ECO:0000313" key="3">
    <source>
        <dbReference type="EMBL" id="PJZ72641.1"/>
    </source>
</evidence>
<evidence type="ECO:0000313" key="5">
    <source>
        <dbReference type="Proteomes" id="UP000231990"/>
    </source>
</evidence>
<keyword evidence="1" id="KW-0812">Transmembrane</keyword>
<dbReference type="EMBL" id="NPDY01000006">
    <property type="protein sequence ID" value="PJZ69951.1"/>
    <property type="molecule type" value="Genomic_DNA"/>
</dbReference>
<keyword evidence="1" id="KW-0472">Membrane</keyword>
<organism evidence="3 5">
    <name type="scientific">Leptospira perolatii</name>
    <dbReference type="NCBI Taxonomy" id="2023191"/>
    <lineage>
        <taxon>Bacteria</taxon>
        <taxon>Pseudomonadati</taxon>
        <taxon>Spirochaetota</taxon>
        <taxon>Spirochaetia</taxon>
        <taxon>Leptospirales</taxon>
        <taxon>Leptospiraceae</taxon>
        <taxon>Leptospira</taxon>
    </lineage>
</organism>
<dbReference type="Proteomes" id="UP000231962">
    <property type="component" value="Unassembled WGS sequence"/>
</dbReference>